<evidence type="ECO:0000313" key="6">
    <source>
        <dbReference type="EMBL" id="GHD62786.1"/>
    </source>
</evidence>
<evidence type="ECO:0000256" key="1">
    <source>
        <dbReference type="ARBA" id="ARBA00009437"/>
    </source>
</evidence>
<dbReference type="SUPFAM" id="SSF53850">
    <property type="entry name" value="Periplasmic binding protein-like II"/>
    <property type="match status" value="1"/>
</dbReference>
<dbReference type="SUPFAM" id="SSF46785">
    <property type="entry name" value="Winged helix' DNA-binding domain"/>
    <property type="match status" value="1"/>
</dbReference>
<dbReference type="PANTHER" id="PTHR30537:SF74">
    <property type="entry name" value="HTH-TYPE TRANSCRIPTIONAL REGULATOR TRPI"/>
    <property type="match status" value="1"/>
</dbReference>
<dbReference type="InterPro" id="IPR005119">
    <property type="entry name" value="LysR_subst-bd"/>
</dbReference>
<protein>
    <submittedName>
        <fullName evidence="6">DNA-binding transcriptional activator GcvA</fullName>
    </submittedName>
</protein>
<name>A0A919CSJ2_9PROT</name>
<dbReference type="PROSITE" id="PS50931">
    <property type="entry name" value="HTH_LYSR"/>
    <property type="match status" value="1"/>
</dbReference>
<gene>
    <name evidence="6" type="ORF">GCM10017083_52090</name>
</gene>
<sequence>MTPLPPLNTLRAFNAAARHGNLSRAAEALHVTHGAVSKQIAALEAWLGTPVFERTARGLVPTEAGAVLAPVVAQAFDALADGVRRVRRGAGPSTLTISVLPSFAAHWLIHRLPRFLDRHPEIDVRFFTTRRVVDLTREDVDVAIRYGRGDWPGVHAECFLRETLTPVYAPSFLDRHPGRLPLDLLGHAIHSHHNDDDNWRRWRAAAGLPVEESPAAAEYDDTAVAMQAVLGGQGIMLGRSALVRDDLASGRLLRASEVDIPALEANYLVCLERNRTRTAVRAFRDWLVAEAADA</sequence>
<dbReference type="GO" id="GO:0003700">
    <property type="term" value="F:DNA-binding transcription factor activity"/>
    <property type="evidence" value="ECO:0007669"/>
    <property type="project" value="InterPro"/>
</dbReference>
<dbReference type="CDD" id="cd08432">
    <property type="entry name" value="PBP2_GcdR_TrpI_HvrB_AmpR_like"/>
    <property type="match status" value="1"/>
</dbReference>
<organism evidence="6 7">
    <name type="scientific">Thalassobaculum fulvum</name>
    <dbReference type="NCBI Taxonomy" id="1633335"/>
    <lineage>
        <taxon>Bacteria</taxon>
        <taxon>Pseudomonadati</taxon>
        <taxon>Pseudomonadota</taxon>
        <taxon>Alphaproteobacteria</taxon>
        <taxon>Rhodospirillales</taxon>
        <taxon>Thalassobaculaceae</taxon>
        <taxon>Thalassobaculum</taxon>
    </lineage>
</organism>
<dbReference type="Gene3D" id="3.40.190.10">
    <property type="entry name" value="Periplasmic binding protein-like II"/>
    <property type="match status" value="2"/>
</dbReference>
<feature type="domain" description="HTH lysR-type" evidence="5">
    <location>
        <begin position="5"/>
        <end position="62"/>
    </location>
</feature>
<evidence type="ECO:0000313" key="7">
    <source>
        <dbReference type="Proteomes" id="UP000630353"/>
    </source>
</evidence>
<dbReference type="PANTHER" id="PTHR30537">
    <property type="entry name" value="HTH-TYPE TRANSCRIPTIONAL REGULATOR"/>
    <property type="match status" value="1"/>
</dbReference>
<dbReference type="Pfam" id="PF03466">
    <property type="entry name" value="LysR_substrate"/>
    <property type="match status" value="1"/>
</dbReference>
<dbReference type="PRINTS" id="PR00039">
    <property type="entry name" value="HTHLYSR"/>
</dbReference>
<evidence type="ECO:0000256" key="4">
    <source>
        <dbReference type="ARBA" id="ARBA00023163"/>
    </source>
</evidence>
<keyword evidence="3 6" id="KW-0238">DNA-binding</keyword>
<evidence type="ECO:0000256" key="2">
    <source>
        <dbReference type="ARBA" id="ARBA00023015"/>
    </source>
</evidence>
<dbReference type="NCBIfam" id="NF008352">
    <property type="entry name" value="PRK11139.1"/>
    <property type="match status" value="1"/>
</dbReference>
<keyword evidence="2" id="KW-0805">Transcription regulation</keyword>
<keyword evidence="7" id="KW-1185">Reference proteome</keyword>
<dbReference type="AlphaFoldDB" id="A0A919CSJ2"/>
<dbReference type="InterPro" id="IPR000847">
    <property type="entry name" value="LysR_HTH_N"/>
</dbReference>
<keyword evidence="4" id="KW-0804">Transcription</keyword>
<accession>A0A919CSJ2</accession>
<proteinExistence type="inferred from homology"/>
<comment type="similarity">
    <text evidence="1">Belongs to the LysR transcriptional regulatory family.</text>
</comment>
<dbReference type="Gene3D" id="1.10.10.10">
    <property type="entry name" value="Winged helix-like DNA-binding domain superfamily/Winged helix DNA-binding domain"/>
    <property type="match status" value="1"/>
</dbReference>
<reference evidence="6" key="2">
    <citation type="submission" date="2020-09" db="EMBL/GenBank/DDBJ databases">
        <authorList>
            <person name="Sun Q."/>
            <person name="Kim S."/>
        </authorList>
    </citation>
    <scope>NUCLEOTIDE SEQUENCE</scope>
    <source>
        <strain evidence="6">KCTC 42651</strain>
    </source>
</reference>
<dbReference type="InterPro" id="IPR036388">
    <property type="entry name" value="WH-like_DNA-bd_sf"/>
</dbReference>
<evidence type="ECO:0000256" key="3">
    <source>
        <dbReference type="ARBA" id="ARBA00023125"/>
    </source>
</evidence>
<reference evidence="6" key="1">
    <citation type="journal article" date="2014" name="Int. J. Syst. Evol. Microbiol.">
        <title>Complete genome sequence of Corynebacterium casei LMG S-19264T (=DSM 44701T), isolated from a smear-ripened cheese.</title>
        <authorList>
            <consortium name="US DOE Joint Genome Institute (JGI-PGF)"/>
            <person name="Walter F."/>
            <person name="Albersmeier A."/>
            <person name="Kalinowski J."/>
            <person name="Ruckert C."/>
        </authorList>
    </citation>
    <scope>NUCLEOTIDE SEQUENCE</scope>
    <source>
        <strain evidence="6">KCTC 42651</strain>
    </source>
</reference>
<dbReference type="InterPro" id="IPR036390">
    <property type="entry name" value="WH_DNA-bd_sf"/>
</dbReference>
<dbReference type="GO" id="GO:0006351">
    <property type="term" value="P:DNA-templated transcription"/>
    <property type="evidence" value="ECO:0007669"/>
    <property type="project" value="TreeGrafter"/>
</dbReference>
<dbReference type="Pfam" id="PF00126">
    <property type="entry name" value="HTH_1"/>
    <property type="match status" value="1"/>
</dbReference>
<dbReference type="GO" id="GO:0043565">
    <property type="term" value="F:sequence-specific DNA binding"/>
    <property type="evidence" value="ECO:0007669"/>
    <property type="project" value="TreeGrafter"/>
</dbReference>
<dbReference type="RefSeq" id="WP_189995281.1">
    <property type="nucleotide sequence ID" value="NZ_BMZS01000015.1"/>
</dbReference>
<dbReference type="Proteomes" id="UP000630353">
    <property type="component" value="Unassembled WGS sequence"/>
</dbReference>
<comment type="caution">
    <text evidence="6">The sequence shown here is derived from an EMBL/GenBank/DDBJ whole genome shotgun (WGS) entry which is preliminary data.</text>
</comment>
<dbReference type="EMBL" id="BMZS01000015">
    <property type="protein sequence ID" value="GHD62786.1"/>
    <property type="molecule type" value="Genomic_DNA"/>
</dbReference>
<dbReference type="InterPro" id="IPR058163">
    <property type="entry name" value="LysR-type_TF_proteobact-type"/>
</dbReference>
<evidence type="ECO:0000259" key="5">
    <source>
        <dbReference type="PROSITE" id="PS50931"/>
    </source>
</evidence>